<evidence type="ECO:0000259" key="1">
    <source>
        <dbReference type="Pfam" id="PF13586"/>
    </source>
</evidence>
<evidence type="ECO:0000313" key="2">
    <source>
        <dbReference type="EMBL" id="TMQ74861.1"/>
    </source>
</evidence>
<evidence type="ECO:0000313" key="3">
    <source>
        <dbReference type="Proteomes" id="UP000306324"/>
    </source>
</evidence>
<dbReference type="InterPro" id="IPR025668">
    <property type="entry name" value="Tnp_DDE_dom"/>
</dbReference>
<proteinExistence type="predicted"/>
<gene>
    <name evidence="2" type="ORF">ACCUM_2750</name>
</gene>
<keyword evidence="3" id="KW-1185">Reference proteome</keyword>
<name>A0A5S4EHV3_9PROT</name>
<comment type="caution">
    <text evidence="2">The sequence shown here is derived from an EMBL/GenBank/DDBJ whole genome shotgun (WGS) entry which is preliminary data.</text>
</comment>
<reference evidence="2 3" key="1">
    <citation type="submission" date="2019-04" db="EMBL/GenBank/DDBJ databases">
        <title>A novel phosphate-accumulating bacterium identified in bioreactor for phosphate removal from wastewater.</title>
        <authorList>
            <person name="Kotlyarov R.Y."/>
            <person name="Beletsky A.V."/>
            <person name="Kallistova A.Y."/>
            <person name="Dorofeev A.G."/>
            <person name="Nikolaev Y.Y."/>
            <person name="Pimenov N.V."/>
            <person name="Ravin N.V."/>
            <person name="Mardanov A.V."/>
        </authorList>
    </citation>
    <scope>NUCLEOTIDE SEQUENCE [LARGE SCALE GENOMIC DNA]</scope>
    <source>
        <strain evidence="2 3">Bin19</strain>
    </source>
</reference>
<dbReference type="AlphaFoldDB" id="A0A5S4EHV3"/>
<protein>
    <submittedName>
        <fullName evidence="2">Mobile element protein</fullName>
    </submittedName>
</protein>
<accession>A0A5S4EHV3</accession>
<feature type="domain" description="Transposase DDE" evidence="1">
    <location>
        <begin position="46"/>
        <end position="121"/>
    </location>
</feature>
<organism evidence="2 3">
    <name type="scientific">Candidatus Accumulibacter phosphatis</name>
    <dbReference type="NCBI Taxonomy" id="327160"/>
    <lineage>
        <taxon>Bacteria</taxon>
        <taxon>Pseudomonadati</taxon>
        <taxon>Pseudomonadota</taxon>
        <taxon>Betaproteobacteria</taxon>
        <taxon>Candidatus Accumulibacter</taxon>
    </lineage>
</organism>
<dbReference type="EMBL" id="SWAD01000143">
    <property type="protein sequence ID" value="TMQ74861.1"/>
    <property type="molecule type" value="Genomic_DNA"/>
</dbReference>
<dbReference type="Proteomes" id="UP000306324">
    <property type="component" value="Unassembled WGS sequence"/>
</dbReference>
<sequence>MDILGNPVGFHLTPGQSRNLDGADVLLPQTAANTIIADKGDAADQRVLEALAEAGKTALIPPKRPRVEPREDDRDLYLTRHLIENFFQKLQQYRSIATLYDNTARNFLATIYLTSTIIWLR</sequence>
<dbReference type="Pfam" id="PF13586">
    <property type="entry name" value="DDE_Tnp_1_2"/>
    <property type="match status" value="1"/>
</dbReference>